<evidence type="ECO:0000313" key="7">
    <source>
        <dbReference type="EMBL" id="MCT2042906.1"/>
    </source>
</evidence>
<dbReference type="CDD" id="cd01137">
    <property type="entry name" value="PsaA"/>
    <property type="match status" value="1"/>
</dbReference>
<dbReference type="InterPro" id="IPR006129">
    <property type="entry name" value="AdhesinB"/>
</dbReference>
<dbReference type="Pfam" id="PF01297">
    <property type="entry name" value="ZnuA"/>
    <property type="match status" value="1"/>
</dbReference>
<organism evidence="7 8">
    <name type="scientific">Pseudoclavibacter albus</name>
    <dbReference type="NCBI Taxonomy" id="272241"/>
    <lineage>
        <taxon>Bacteria</taxon>
        <taxon>Bacillati</taxon>
        <taxon>Actinomycetota</taxon>
        <taxon>Actinomycetes</taxon>
        <taxon>Micrococcales</taxon>
        <taxon>Microbacteriaceae</taxon>
        <taxon>Pseudoclavibacter</taxon>
    </lineage>
</organism>
<evidence type="ECO:0000256" key="5">
    <source>
        <dbReference type="RuleBase" id="RU003512"/>
    </source>
</evidence>
<dbReference type="InterPro" id="IPR006127">
    <property type="entry name" value="ZnuA-like"/>
</dbReference>
<dbReference type="PRINTS" id="PR00690">
    <property type="entry name" value="ADHESNFAMILY"/>
</dbReference>
<comment type="caution">
    <text evidence="7">The sequence shown here is derived from an EMBL/GenBank/DDBJ whole genome shotgun (WGS) entry which is preliminary data.</text>
</comment>
<evidence type="ECO:0000256" key="4">
    <source>
        <dbReference type="ARBA" id="ARBA00022729"/>
    </source>
</evidence>
<gene>
    <name evidence="7" type="ORF">M3D15_06130</name>
</gene>
<dbReference type="Gene3D" id="3.40.50.1980">
    <property type="entry name" value="Nitrogenase molybdenum iron protein domain"/>
    <property type="match status" value="2"/>
</dbReference>
<dbReference type="EMBL" id="JALXSQ010000019">
    <property type="protein sequence ID" value="MCT2042906.1"/>
    <property type="molecule type" value="Genomic_DNA"/>
</dbReference>
<keyword evidence="3" id="KW-0479">Metal-binding</keyword>
<dbReference type="Proteomes" id="UP001525379">
    <property type="component" value="Unassembled WGS sequence"/>
</dbReference>
<name>A0ABT2HX56_9MICO</name>
<reference evidence="7 8" key="1">
    <citation type="submission" date="2022-04" db="EMBL/GenBank/DDBJ databases">
        <title>Human microbiome associated bacterial genomes.</title>
        <authorList>
            <person name="Sandstrom S."/>
            <person name="Salamzade R."/>
            <person name="Kalan L.R."/>
        </authorList>
    </citation>
    <scope>NUCLEOTIDE SEQUENCE [LARGE SCALE GENOMIC DNA]</scope>
    <source>
        <strain evidence="8">p3-SID1799</strain>
    </source>
</reference>
<dbReference type="PANTHER" id="PTHR42953">
    <property type="entry name" value="HIGH-AFFINITY ZINC UPTAKE SYSTEM PROTEIN ZNUA-RELATED"/>
    <property type="match status" value="1"/>
</dbReference>
<dbReference type="InterPro" id="IPR050492">
    <property type="entry name" value="Bact_metal-bind_prot9"/>
</dbReference>
<dbReference type="PANTHER" id="PTHR42953:SF1">
    <property type="entry name" value="METAL-BINDING PROTEIN HI_0362-RELATED"/>
    <property type="match status" value="1"/>
</dbReference>
<evidence type="ECO:0000256" key="3">
    <source>
        <dbReference type="ARBA" id="ARBA00022723"/>
    </source>
</evidence>
<feature type="chain" id="PRO_5045681343" evidence="6">
    <location>
        <begin position="36"/>
        <end position="319"/>
    </location>
</feature>
<proteinExistence type="inferred from homology"/>
<evidence type="ECO:0000256" key="6">
    <source>
        <dbReference type="SAM" id="SignalP"/>
    </source>
</evidence>
<dbReference type="InterPro" id="IPR006128">
    <property type="entry name" value="Lipoprotein_PsaA-like"/>
</dbReference>
<keyword evidence="2 5" id="KW-0813">Transport</keyword>
<dbReference type="PROSITE" id="PS51257">
    <property type="entry name" value="PROKAR_LIPOPROTEIN"/>
    <property type="match status" value="1"/>
</dbReference>
<evidence type="ECO:0000256" key="1">
    <source>
        <dbReference type="ARBA" id="ARBA00004196"/>
    </source>
</evidence>
<protein>
    <submittedName>
        <fullName evidence="7">Metal ABC transporter substrate-binding protein</fullName>
    </submittedName>
</protein>
<keyword evidence="8" id="KW-1185">Reference proteome</keyword>
<comment type="similarity">
    <text evidence="5">Belongs to the bacterial solute-binding protein 9 family.</text>
</comment>
<feature type="signal peptide" evidence="6">
    <location>
        <begin position="1"/>
        <end position="35"/>
    </location>
</feature>
<evidence type="ECO:0000313" key="8">
    <source>
        <dbReference type="Proteomes" id="UP001525379"/>
    </source>
</evidence>
<comment type="subcellular location">
    <subcellularLocation>
        <location evidence="1">Cell envelope</location>
    </subcellularLocation>
</comment>
<dbReference type="SUPFAM" id="SSF53807">
    <property type="entry name" value="Helical backbone' metal receptor"/>
    <property type="match status" value="1"/>
</dbReference>
<accession>A0ABT2HX56</accession>
<evidence type="ECO:0000256" key="2">
    <source>
        <dbReference type="ARBA" id="ARBA00022448"/>
    </source>
</evidence>
<dbReference type="PRINTS" id="PR00691">
    <property type="entry name" value="ADHESINB"/>
</dbReference>
<dbReference type="RefSeq" id="WP_206394122.1">
    <property type="nucleotide sequence ID" value="NZ_JAFDPW010000001.1"/>
</dbReference>
<keyword evidence="4 6" id="KW-0732">Signal</keyword>
<sequence length="319" mass="34377">MFARLHHRATPEWLRALTALLIGSLALATLTACHAATQTAAPEDERPLVLTTFTVLEDLAREVAGDRLRVESITKPGAEIHHYEPTPHDLAHAGEAALIVDNGLGLEAWFEQFVDGLNVPHATLSDGVEPMNIADGEAAGTVNPHAWMSPDNAKIYVDNLVDAFSDIDPEGHATYQSNGENYKAQLDEVKHELVDGLAELPARHRMLVTCEGAFSYLARDAELDEAYLWPVNADGEGTPQQIAALSTKVAAAQVPAVFCESTVNDSAMRQLAEETGTTLAGTLYVDSLSEADGPVPSYLELLRYDVRTIVDGLSGKATR</sequence>